<dbReference type="Pfam" id="PF07731">
    <property type="entry name" value="Cu-oxidase_2"/>
    <property type="match status" value="1"/>
</dbReference>
<evidence type="ECO:0000259" key="7">
    <source>
        <dbReference type="Pfam" id="PF07731"/>
    </source>
</evidence>
<feature type="signal peptide" evidence="5">
    <location>
        <begin position="1"/>
        <end position="24"/>
    </location>
</feature>
<gene>
    <name evidence="9" type="ORF">QR685DRAFT_148289</name>
</gene>
<evidence type="ECO:0000256" key="2">
    <source>
        <dbReference type="ARBA" id="ARBA00022723"/>
    </source>
</evidence>
<evidence type="ECO:0000256" key="1">
    <source>
        <dbReference type="ARBA" id="ARBA00010609"/>
    </source>
</evidence>
<evidence type="ECO:0000256" key="3">
    <source>
        <dbReference type="ARBA" id="ARBA00023002"/>
    </source>
</evidence>
<dbReference type="InterPro" id="IPR002355">
    <property type="entry name" value="Cu_oxidase_Cu_BS"/>
</dbReference>
<dbReference type="CDD" id="cd13854">
    <property type="entry name" value="CuRO_1_MaLCC_like"/>
    <property type="match status" value="1"/>
</dbReference>
<dbReference type="InterPro" id="IPR011707">
    <property type="entry name" value="Cu-oxidase-like_N"/>
</dbReference>
<keyword evidence="5" id="KW-0732">Signal</keyword>
<dbReference type="Gene3D" id="2.60.40.420">
    <property type="entry name" value="Cupredoxins - blue copper proteins"/>
    <property type="match status" value="3"/>
</dbReference>
<feature type="chain" id="PRO_5047404226" evidence="5">
    <location>
        <begin position="25"/>
        <end position="701"/>
    </location>
</feature>
<dbReference type="PANTHER" id="PTHR11709">
    <property type="entry name" value="MULTI-COPPER OXIDASE"/>
    <property type="match status" value="1"/>
</dbReference>
<evidence type="ECO:0000259" key="8">
    <source>
        <dbReference type="Pfam" id="PF07732"/>
    </source>
</evidence>
<accession>A0ABR3CXC7</accession>
<reference evidence="9 10" key="1">
    <citation type="submission" date="2023-09" db="EMBL/GenBank/DDBJ databases">
        <title>Multi-omics analysis of a traditional fermented food reveals byproduct-associated fungal strains for waste-to-food upcycling.</title>
        <authorList>
            <consortium name="Lawrence Berkeley National Laboratory"/>
            <person name="Rekdal V.M."/>
            <person name="Villalobos-Escobedo J.M."/>
            <person name="Rodriguez-Valeron N."/>
            <person name="Garcia M.O."/>
            <person name="Vasquez D.P."/>
            <person name="Damayanti I."/>
            <person name="Sorensen P.M."/>
            <person name="Baidoo E.E."/>
            <person name="De Carvalho A.C."/>
            <person name="Riley R."/>
            <person name="Lipzen A."/>
            <person name="He G."/>
            <person name="Yan M."/>
            <person name="Haridas S."/>
            <person name="Daum C."/>
            <person name="Yoshinaga Y."/>
            <person name="Ng V."/>
            <person name="Grigoriev I.V."/>
            <person name="Munk R."/>
            <person name="Nuraida L."/>
            <person name="Wijaya C.H."/>
            <person name="Morales P.-C."/>
            <person name="Keasling J.D."/>
        </authorList>
    </citation>
    <scope>NUCLEOTIDE SEQUENCE [LARGE SCALE GENOMIC DNA]</scope>
    <source>
        <strain evidence="9 10">FGSC 2613</strain>
    </source>
</reference>
<dbReference type="InterPro" id="IPR001117">
    <property type="entry name" value="Cu-oxidase_2nd"/>
</dbReference>
<evidence type="ECO:0000256" key="4">
    <source>
        <dbReference type="ARBA" id="ARBA00023008"/>
    </source>
</evidence>
<protein>
    <submittedName>
        <fullName evidence="9">Multicopper oxidase domain-containing protein</fullName>
    </submittedName>
</protein>
<feature type="domain" description="Plastocyanin-like" evidence="6">
    <location>
        <begin position="259"/>
        <end position="403"/>
    </location>
</feature>
<dbReference type="PROSITE" id="PS00080">
    <property type="entry name" value="MULTICOPPER_OXIDASE2"/>
    <property type="match status" value="1"/>
</dbReference>
<dbReference type="SUPFAM" id="SSF49503">
    <property type="entry name" value="Cupredoxins"/>
    <property type="match status" value="3"/>
</dbReference>
<name>A0ABR3CXC7_NEUIN</name>
<evidence type="ECO:0000313" key="9">
    <source>
        <dbReference type="EMBL" id="KAL0465077.1"/>
    </source>
</evidence>
<keyword evidence="2" id="KW-0479">Metal-binding</keyword>
<feature type="domain" description="Plastocyanin-like" evidence="8">
    <location>
        <begin position="132"/>
        <end position="246"/>
    </location>
</feature>
<feature type="domain" description="Plastocyanin-like" evidence="7">
    <location>
        <begin position="536"/>
        <end position="661"/>
    </location>
</feature>
<sequence>MAAYRLNLIQSLFSVLVFCKPALTLDFGQSYSAGNSDLLAPRLYTEHDLKSKGLSDHVSFHPEGASEGFYCHYPDLKSKEWEACNDGADSRWCWLRQLQAQEGESHPKGYTVTTNYDNYVPIGIQRHYHLDISKQTIAPDGTPREARLMNGTYPGATVEACWGDTVIVHVTNNLDDEGSVIHWHGLRQFYNNDQDGVALTQCPIARGSTWTYNFTMLQYGTTWYHSHYILQYADGVLGPIVVHGPASAPYDVSLPTPHFMSDWVYRKAEEEFDNEKDPVVRGSKADNILVNGIGRSKEAVAAYNGEDIQSLYPITEILPGQRVRMRLINGAAGTSFIFSVDGHSIEIIANDLVPVEPKIVDSLLVAIGQRYDIIIHGLDNPSPSGNYWIRTHPADGCNTFRNGLFNSTDSTNEDPLDPRTGILHYGHSSATYLSLPDSTANTITDFSCARISEQTSLRPVVPWSISTTPLNNLTLSTFYPSHQTENDEPYGNYTHWLLRLDPLVEKQGGVSFHNPLFANFSTPSLLDFTNIGQGANDNVIRLPYSSKPTDFIHMVIDGSLLPSTNQSDLDPDVIPLLAHPMHWHGSDVVLLAQSEQPFDPATSMDTWNYENPPRRDTIMAPAGGYVAVAFKPDNPGVWLVHCHIAWHASAGLALQMVIDDGQGMVQSMLAGERMERLGKGCEEWKADLGKVVDYQKEESGV</sequence>
<dbReference type="EMBL" id="JAVLET010000019">
    <property type="protein sequence ID" value="KAL0465077.1"/>
    <property type="molecule type" value="Genomic_DNA"/>
</dbReference>
<dbReference type="PANTHER" id="PTHR11709:SF71">
    <property type="entry name" value="OXIDOREDUCTASE TPCJ"/>
    <property type="match status" value="1"/>
</dbReference>
<dbReference type="CDD" id="cd13901">
    <property type="entry name" value="CuRO_3_MaLCC_like"/>
    <property type="match status" value="1"/>
</dbReference>
<keyword evidence="4" id="KW-0186">Copper</keyword>
<keyword evidence="10" id="KW-1185">Reference proteome</keyword>
<evidence type="ECO:0000313" key="10">
    <source>
        <dbReference type="Proteomes" id="UP001451303"/>
    </source>
</evidence>
<dbReference type="InterPro" id="IPR033138">
    <property type="entry name" value="Cu_oxidase_CS"/>
</dbReference>
<comment type="similarity">
    <text evidence="1">Belongs to the multicopper oxidase family.</text>
</comment>
<dbReference type="Pfam" id="PF00394">
    <property type="entry name" value="Cu-oxidase"/>
    <property type="match status" value="1"/>
</dbReference>
<dbReference type="InterPro" id="IPR008972">
    <property type="entry name" value="Cupredoxin"/>
</dbReference>
<dbReference type="CDD" id="cd13880">
    <property type="entry name" value="CuRO_2_MaLCC_like"/>
    <property type="match status" value="1"/>
</dbReference>
<evidence type="ECO:0000256" key="5">
    <source>
        <dbReference type="SAM" id="SignalP"/>
    </source>
</evidence>
<proteinExistence type="inferred from homology"/>
<dbReference type="Proteomes" id="UP001451303">
    <property type="component" value="Unassembled WGS sequence"/>
</dbReference>
<evidence type="ECO:0000259" key="6">
    <source>
        <dbReference type="Pfam" id="PF00394"/>
    </source>
</evidence>
<comment type="caution">
    <text evidence="9">The sequence shown here is derived from an EMBL/GenBank/DDBJ whole genome shotgun (WGS) entry which is preliminary data.</text>
</comment>
<dbReference type="Pfam" id="PF07732">
    <property type="entry name" value="Cu-oxidase_3"/>
    <property type="match status" value="1"/>
</dbReference>
<organism evidence="9 10">
    <name type="scientific">Neurospora intermedia</name>
    <dbReference type="NCBI Taxonomy" id="5142"/>
    <lineage>
        <taxon>Eukaryota</taxon>
        <taxon>Fungi</taxon>
        <taxon>Dikarya</taxon>
        <taxon>Ascomycota</taxon>
        <taxon>Pezizomycotina</taxon>
        <taxon>Sordariomycetes</taxon>
        <taxon>Sordariomycetidae</taxon>
        <taxon>Sordariales</taxon>
        <taxon>Sordariaceae</taxon>
        <taxon>Neurospora</taxon>
    </lineage>
</organism>
<dbReference type="InterPro" id="IPR045087">
    <property type="entry name" value="Cu-oxidase_fam"/>
</dbReference>
<dbReference type="PROSITE" id="PS00079">
    <property type="entry name" value="MULTICOPPER_OXIDASE1"/>
    <property type="match status" value="1"/>
</dbReference>
<dbReference type="InterPro" id="IPR011706">
    <property type="entry name" value="Cu-oxidase_C"/>
</dbReference>
<keyword evidence="3" id="KW-0560">Oxidoreductase</keyword>